<evidence type="ECO:0000256" key="2">
    <source>
        <dbReference type="SAM" id="Phobius"/>
    </source>
</evidence>
<dbReference type="OrthoDB" id="5376804at2759"/>
<dbReference type="Proteomes" id="UP000188318">
    <property type="component" value="Unassembled WGS sequence"/>
</dbReference>
<accession>A0A1R3R6I7</accession>
<evidence type="ECO:0000256" key="1">
    <source>
        <dbReference type="SAM" id="MobiDB-lite"/>
    </source>
</evidence>
<dbReference type="PANTHER" id="PTHR35394">
    <property type="entry name" value="DUF3176 DOMAIN-CONTAINING PROTEIN"/>
    <property type="match status" value="1"/>
</dbReference>
<dbReference type="InterPro" id="IPR021514">
    <property type="entry name" value="DUF3176"/>
</dbReference>
<evidence type="ECO:0000313" key="3">
    <source>
        <dbReference type="EMBL" id="OOF90102.1"/>
    </source>
</evidence>
<organism evidence="3 4">
    <name type="scientific">Aspergillus carbonarius (strain ITEM 5010)</name>
    <dbReference type="NCBI Taxonomy" id="602072"/>
    <lineage>
        <taxon>Eukaryota</taxon>
        <taxon>Fungi</taxon>
        <taxon>Dikarya</taxon>
        <taxon>Ascomycota</taxon>
        <taxon>Pezizomycotina</taxon>
        <taxon>Eurotiomycetes</taxon>
        <taxon>Eurotiomycetidae</taxon>
        <taxon>Eurotiales</taxon>
        <taxon>Aspergillaceae</taxon>
        <taxon>Aspergillus</taxon>
        <taxon>Aspergillus subgen. Circumdati</taxon>
    </lineage>
</organism>
<evidence type="ECO:0000313" key="4">
    <source>
        <dbReference type="Proteomes" id="UP000188318"/>
    </source>
</evidence>
<sequence>MPQHVRPLHRSEISHASSEGIVMETIHIAGKSRLEGRSPSPCSSPNKSLIHDNQPAAAHRGATKRLPWLSSWWEEVTMSVLSIACLVGLVVLLSQLDGMTYADWAYRISPNAVIAIVATADRAALLFPVGVCLSQFKWNQYHQHQRLDNLQVVDQASRGLLGSLRLVSSTRPSLATFGAIILILSAALDPLAQQILRFPSRVVSASNETATAPTALVYLPSDPNTDSTMSLTVLGSTYGSNSAQEPVCSTGSCRYPDFVALGACSQCQDVTLQTKQNCSALSSTSDFDASLNGTAFAKAAANCTYTTPGGLQITPSIYSLLGGTEYVDFTKHQWTVATTGVGDLNLSDAQGPRYAGILNPVVALAVANYSDTDIVYTKENLTAVEAKPQVTECALYLCAQRYTNNTYSSDHRSLAPSQTEQLFAQDTFGLFGVNNLTTQSNSTTSFASNLSYSIQGTTVLEIVNSFLSTITLMDEIEAGWMASLDDGDGASPVMKKIATGITDAIRTGPNTTTVIGEAFTTQTYISVRWYWAVAPIAITVLSIMFLIAVIIHTGRAKGVGVWKSSALALLACRLKQGTEYPDLHALGATEMEAIAKRMYVSWEEDESLTLSVKPTGEVHDG</sequence>
<keyword evidence="2" id="KW-0812">Transmembrane</keyword>
<feature type="transmembrane region" description="Helical" evidence="2">
    <location>
        <begin position="529"/>
        <end position="551"/>
    </location>
</feature>
<feature type="region of interest" description="Disordered" evidence="1">
    <location>
        <begin position="33"/>
        <end position="56"/>
    </location>
</feature>
<dbReference type="EMBL" id="KV907591">
    <property type="protein sequence ID" value="OOF90102.1"/>
    <property type="molecule type" value="Genomic_DNA"/>
</dbReference>
<dbReference type="OMA" id="CAQRYTN"/>
<keyword evidence="2" id="KW-0472">Membrane</keyword>
<keyword evidence="2" id="KW-1133">Transmembrane helix</keyword>
<dbReference type="AlphaFoldDB" id="A0A1R3R6I7"/>
<keyword evidence="4" id="KW-1185">Reference proteome</keyword>
<dbReference type="PANTHER" id="PTHR35394:SF5">
    <property type="entry name" value="DUF3176 DOMAIN-CONTAINING PROTEIN"/>
    <property type="match status" value="1"/>
</dbReference>
<dbReference type="VEuPathDB" id="FungiDB:ASPCADRAFT_10973"/>
<name>A0A1R3R6I7_ASPC5</name>
<dbReference type="Pfam" id="PF11374">
    <property type="entry name" value="DUF3176"/>
    <property type="match status" value="1"/>
</dbReference>
<proteinExistence type="predicted"/>
<gene>
    <name evidence="3" type="ORF">ASPCADRAFT_10973</name>
</gene>
<reference evidence="4" key="1">
    <citation type="journal article" date="2017" name="Genome Biol.">
        <title>Comparative genomics reveals high biological diversity and specific adaptations in the industrially and medically important fungal genus Aspergillus.</title>
        <authorList>
            <person name="de Vries R.P."/>
            <person name="Riley R."/>
            <person name="Wiebenga A."/>
            <person name="Aguilar-Osorio G."/>
            <person name="Amillis S."/>
            <person name="Uchima C.A."/>
            <person name="Anderluh G."/>
            <person name="Asadollahi M."/>
            <person name="Askin M."/>
            <person name="Barry K."/>
            <person name="Battaglia E."/>
            <person name="Bayram O."/>
            <person name="Benocci T."/>
            <person name="Braus-Stromeyer S.A."/>
            <person name="Caldana C."/>
            <person name="Canovas D."/>
            <person name="Cerqueira G.C."/>
            <person name="Chen F."/>
            <person name="Chen W."/>
            <person name="Choi C."/>
            <person name="Clum A."/>
            <person name="Dos Santos R.A."/>
            <person name="Damasio A.R."/>
            <person name="Diallinas G."/>
            <person name="Emri T."/>
            <person name="Fekete E."/>
            <person name="Flipphi M."/>
            <person name="Freyberg S."/>
            <person name="Gallo A."/>
            <person name="Gournas C."/>
            <person name="Habgood R."/>
            <person name="Hainaut M."/>
            <person name="Harispe M.L."/>
            <person name="Henrissat B."/>
            <person name="Hilden K.S."/>
            <person name="Hope R."/>
            <person name="Hossain A."/>
            <person name="Karabika E."/>
            <person name="Karaffa L."/>
            <person name="Karanyi Z."/>
            <person name="Krasevec N."/>
            <person name="Kuo A."/>
            <person name="Kusch H."/>
            <person name="LaButti K."/>
            <person name="Lagendijk E.L."/>
            <person name="Lapidus A."/>
            <person name="Levasseur A."/>
            <person name="Lindquist E."/>
            <person name="Lipzen A."/>
            <person name="Logrieco A.F."/>
            <person name="MacCabe A."/>
            <person name="Maekelae M.R."/>
            <person name="Malavazi I."/>
            <person name="Melin P."/>
            <person name="Meyer V."/>
            <person name="Mielnichuk N."/>
            <person name="Miskei M."/>
            <person name="Molnar A.P."/>
            <person name="Mule G."/>
            <person name="Ngan C.Y."/>
            <person name="Orejas M."/>
            <person name="Orosz E."/>
            <person name="Ouedraogo J.P."/>
            <person name="Overkamp K.M."/>
            <person name="Park H.-S."/>
            <person name="Perrone G."/>
            <person name="Piumi F."/>
            <person name="Punt P.J."/>
            <person name="Ram A.F."/>
            <person name="Ramon A."/>
            <person name="Rauscher S."/>
            <person name="Record E."/>
            <person name="Riano-Pachon D.M."/>
            <person name="Robert V."/>
            <person name="Roehrig J."/>
            <person name="Ruller R."/>
            <person name="Salamov A."/>
            <person name="Salih N.S."/>
            <person name="Samson R.A."/>
            <person name="Sandor E."/>
            <person name="Sanguinetti M."/>
            <person name="Schuetze T."/>
            <person name="Sepcic K."/>
            <person name="Shelest E."/>
            <person name="Sherlock G."/>
            <person name="Sophianopoulou V."/>
            <person name="Squina F.M."/>
            <person name="Sun H."/>
            <person name="Susca A."/>
            <person name="Todd R.B."/>
            <person name="Tsang A."/>
            <person name="Unkles S.E."/>
            <person name="van de Wiele N."/>
            <person name="van Rossen-Uffink D."/>
            <person name="Oliveira J.V."/>
            <person name="Vesth T.C."/>
            <person name="Visser J."/>
            <person name="Yu J.-H."/>
            <person name="Zhou M."/>
            <person name="Andersen M.R."/>
            <person name="Archer D.B."/>
            <person name="Baker S.E."/>
            <person name="Benoit I."/>
            <person name="Brakhage A.A."/>
            <person name="Braus G.H."/>
            <person name="Fischer R."/>
            <person name="Frisvad J.C."/>
            <person name="Goldman G.H."/>
            <person name="Houbraken J."/>
            <person name="Oakley B."/>
            <person name="Pocsi I."/>
            <person name="Scazzocchio C."/>
            <person name="Seiboth B."/>
            <person name="vanKuyk P.A."/>
            <person name="Wortman J."/>
            <person name="Dyer P.S."/>
            <person name="Grigoriev I.V."/>
        </authorList>
    </citation>
    <scope>NUCLEOTIDE SEQUENCE [LARGE SCALE GENOMIC DNA]</scope>
    <source>
        <strain evidence="4">ITEM 5010</strain>
    </source>
</reference>
<protein>
    <submittedName>
        <fullName evidence="3">Uncharacterized protein</fullName>
    </submittedName>
</protein>